<dbReference type="InterPro" id="IPR053145">
    <property type="entry name" value="AB_hydrolase_Est10"/>
</dbReference>
<dbReference type="GO" id="GO:0008236">
    <property type="term" value="F:serine-type peptidase activity"/>
    <property type="evidence" value="ECO:0007669"/>
    <property type="project" value="InterPro"/>
</dbReference>
<dbReference type="SUPFAM" id="SSF53474">
    <property type="entry name" value="alpha/beta-Hydrolases"/>
    <property type="match status" value="1"/>
</dbReference>
<evidence type="ECO:0000313" key="2">
    <source>
        <dbReference type="EMBL" id="AXA36074.1"/>
    </source>
</evidence>
<proteinExistence type="predicted"/>
<protein>
    <submittedName>
        <fullName evidence="2">Alpha/beta superfamily hydrolase</fullName>
    </submittedName>
</protein>
<dbReference type="PANTHER" id="PTHR43265:SF1">
    <property type="entry name" value="ESTERASE ESTD"/>
    <property type="match status" value="1"/>
</dbReference>
<dbReference type="AlphaFoldDB" id="A0A2Z4Y4K2"/>
<gene>
    <name evidence="2" type="ORF">BRCON_1297</name>
</gene>
<dbReference type="PANTHER" id="PTHR43265">
    <property type="entry name" value="ESTERASE ESTD"/>
    <property type="match status" value="1"/>
</dbReference>
<keyword evidence="2" id="KW-0378">Hydrolase</keyword>
<dbReference type="InterPro" id="IPR029058">
    <property type="entry name" value="AB_hydrolase_fold"/>
</dbReference>
<sequence>MYFQDVVSFSSGAFRLFGIWNLPSGQPGKAPAVIFCHGFTGHHVEARRMYARLAQRLALAGIATFRFDHRGCGESTGDFVDFTPQGLLEDLDQAWEVFTEDPRIDPARIGVVGYSLGGLSASYLLGRNPSVRTAVYWAGVARPDIIRDRLSQFPEFEGYETRGYMEYGGYRISRAYLDEIGLLMRPVEWASSFPGPILFCHGAEDDIVKVEQSERFLSARKNPADKLIVYPNADHGFGSATTIDALLDASFEWLQRHLLDVAQRDSSSGVQKL</sequence>
<organism evidence="2 3">
    <name type="scientific">Sumerlaea chitinivorans</name>
    <dbReference type="NCBI Taxonomy" id="2250252"/>
    <lineage>
        <taxon>Bacteria</taxon>
        <taxon>Candidatus Sumerlaeota</taxon>
        <taxon>Candidatus Sumerlaeia</taxon>
        <taxon>Candidatus Sumerlaeales</taxon>
        <taxon>Candidatus Sumerlaeaceae</taxon>
        <taxon>Candidatus Sumerlaea</taxon>
    </lineage>
</organism>
<accession>A0A2Z4Y4K2</accession>
<feature type="domain" description="Peptidase S9 prolyl oligopeptidase catalytic" evidence="1">
    <location>
        <begin position="55"/>
        <end position="258"/>
    </location>
</feature>
<dbReference type="Gene3D" id="3.40.50.1820">
    <property type="entry name" value="alpha/beta hydrolase"/>
    <property type="match status" value="1"/>
</dbReference>
<dbReference type="Proteomes" id="UP000262583">
    <property type="component" value="Chromosome"/>
</dbReference>
<dbReference type="EMBL" id="CP030759">
    <property type="protein sequence ID" value="AXA36074.1"/>
    <property type="molecule type" value="Genomic_DNA"/>
</dbReference>
<name>A0A2Z4Y4K2_SUMC1</name>
<evidence type="ECO:0000313" key="3">
    <source>
        <dbReference type="Proteomes" id="UP000262583"/>
    </source>
</evidence>
<dbReference type="InterPro" id="IPR001375">
    <property type="entry name" value="Peptidase_S9_cat"/>
</dbReference>
<dbReference type="Pfam" id="PF00326">
    <property type="entry name" value="Peptidase_S9"/>
    <property type="match status" value="1"/>
</dbReference>
<dbReference type="GO" id="GO:0006508">
    <property type="term" value="P:proteolysis"/>
    <property type="evidence" value="ECO:0007669"/>
    <property type="project" value="InterPro"/>
</dbReference>
<evidence type="ECO:0000259" key="1">
    <source>
        <dbReference type="Pfam" id="PF00326"/>
    </source>
</evidence>
<dbReference type="GO" id="GO:0052689">
    <property type="term" value="F:carboxylic ester hydrolase activity"/>
    <property type="evidence" value="ECO:0007669"/>
    <property type="project" value="TreeGrafter"/>
</dbReference>
<dbReference type="KEGG" id="schv:BRCON_1297"/>
<reference evidence="2 3" key="1">
    <citation type="submission" date="2018-05" db="EMBL/GenBank/DDBJ databases">
        <title>A metagenomic window into the 2 km-deep terrestrial subsurface aquifer revealed taxonomically and functionally diverse microbial community comprising novel uncultured bacterial lineages.</title>
        <authorList>
            <person name="Kadnikov V.V."/>
            <person name="Mardanov A.V."/>
            <person name="Beletsky A.V."/>
            <person name="Banks D."/>
            <person name="Pimenov N.V."/>
            <person name="Frank Y.A."/>
            <person name="Karnachuk O.V."/>
            <person name="Ravin N.V."/>
        </authorList>
    </citation>
    <scope>NUCLEOTIDE SEQUENCE [LARGE SCALE GENOMIC DNA]</scope>
    <source>
        <strain evidence="2">BY</strain>
    </source>
</reference>